<reference evidence="1" key="1">
    <citation type="submission" date="2021-06" db="EMBL/GenBank/DDBJ databases">
        <authorList>
            <person name="Kallberg Y."/>
            <person name="Tangrot J."/>
            <person name="Rosling A."/>
        </authorList>
    </citation>
    <scope>NUCLEOTIDE SEQUENCE</scope>
    <source>
        <strain evidence="1">AU212A</strain>
    </source>
</reference>
<evidence type="ECO:0000313" key="2">
    <source>
        <dbReference type="Proteomes" id="UP000789860"/>
    </source>
</evidence>
<evidence type="ECO:0000313" key="1">
    <source>
        <dbReference type="EMBL" id="CAG8496206.1"/>
    </source>
</evidence>
<organism evidence="1 2">
    <name type="scientific">Scutellospora calospora</name>
    <dbReference type="NCBI Taxonomy" id="85575"/>
    <lineage>
        <taxon>Eukaryota</taxon>
        <taxon>Fungi</taxon>
        <taxon>Fungi incertae sedis</taxon>
        <taxon>Mucoromycota</taxon>
        <taxon>Glomeromycotina</taxon>
        <taxon>Glomeromycetes</taxon>
        <taxon>Diversisporales</taxon>
        <taxon>Gigasporaceae</taxon>
        <taxon>Scutellospora</taxon>
    </lineage>
</organism>
<proteinExistence type="predicted"/>
<sequence length="1014" mass="113394">MFKIKKKDSSKNSEQRVLSRNSDSINNNNNQLAVAINNKTGAALNFILKKAPNFIPNVINTAKIITPNLQKKTDKNKSKNADVAAAADISIINKSSSSPVVIHTSSSLLNSPSITPAQKRGSRSLNGDIGNRPDHQRRPSEPTGLDKSTLLSDYSNLSSSINIKDSSSIYGAVPILPSSGKKDTGLYGAVPAINVHHVDITNGLRINRSASISNVPIIKEGYLNKKIDFDYYYGEICYEIDRTVAMRFKKHVCLLIFEDNVIICKRKWVRYTSANLIIDAMGFGDWDTRSISSTRGIPDNDTFSINKGKGYYTKWKLDASYSIHSVDVIPDPNLPMGYSPYIAPSLQPSFNANRNDDTSSLRSVSSNVSAIANVSSTSGVILYLNIVDNGEKDSYRVFVASSNEVRSLWISKLWDAKKANLRKLMKLSDKHSKGQNNDFDQNNGLTTIQNGIRGGGGTNGSQDHTGTVGDEKPDNTTPRRRAFWNTGKHPELIIKEIDVPVIIEQSEQIKEIEVPVIMEQSEQIKEIEVPVVVKQFEEIKEIEVPVVVKQFDQIKEIEVPVVVKQSGQIKETEVPVVLKQSEQIKETEVPVVVKQSDQIKETEVPIVVKQSMEISGQIKETDVPLVMEKSEQIKETDVPLVMEKSEEIDVPLVMEKSEEIDVPLVIEKSEQIKETDVQLVMEKSEQIKETDVPLVIEKSEQIKETDVPLVMEKSEQIKETDVPLVMEKSEQIKETNVPLVMEKSEQIKEIGVPLVMEKSEQIKETNVPVVMEKSEQIKETNVPVVIEKSEQIKETNVPVVMEKSEQIKETNVPVVMEKSEQIKETNVPAVIEQSEQIKETNLPVVMEKSEQIKETNVPAVIEQSEQIKETNVESSSSPVIELKSQALIRGGSIDSLIHELVFETQKGSEENDEFLHSFLLTYPLFAEISHVSRELKRCASIQTRDDIWNAMLDIADDVFEKNPSYLEEIKRLIQSSRDSTLSVDNNEEEITIKGSLYQPVPAPLSLDLSNLLVT</sequence>
<accession>A0ACA9KVF5</accession>
<dbReference type="Proteomes" id="UP000789860">
    <property type="component" value="Unassembled WGS sequence"/>
</dbReference>
<keyword evidence="2" id="KW-1185">Reference proteome</keyword>
<dbReference type="EMBL" id="CAJVPM010003047">
    <property type="protein sequence ID" value="CAG8496206.1"/>
    <property type="molecule type" value="Genomic_DNA"/>
</dbReference>
<feature type="non-terminal residue" evidence="1">
    <location>
        <position position="1014"/>
    </location>
</feature>
<protein>
    <submittedName>
        <fullName evidence="1">9740_t:CDS:1</fullName>
    </submittedName>
</protein>
<gene>
    <name evidence="1" type="ORF">SCALOS_LOCUS3041</name>
</gene>
<comment type="caution">
    <text evidence="1">The sequence shown here is derived from an EMBL/GenBank/DDBJ whole genome shotgun (WGS) entry which is preliminary data.</text>
</comment>
<name>A0ACA9KVF5_9GLOM</name>